<dbReference type="CDD" id="cd02440">
    <property type="entry name" value="AdoMet_MTases"/>
    <property type="match status" value="1"/>
</dbReference>
<feature type="domain" description="Methyltransferase" evidence="2">
    <location>
        <begin position="40"/>
        <end position="132"/>
    </location>
</feature>
<comment type="caution">
    <text evidence="3">The sequence shown here is derived from an EMBL/GenBank/DDBJ whole genome shotgun (WGS) entry which is preliminary data.</text>
</comment>
<dbReference type="GO" id="GO:0008168">
    <property type="term" value="F:methyltransferase activity"/>
    <property type="evidence" value="ECO:0007669"/>
    <property type="project" value="UniProtKB-KW"/>
</dbReference>
<keyword evidence="3" id="KW-0489">Methyltransferase</keyword>
<dbReference type="Pfam" id="PF13649">
    <property type="entry name" value="Methyltransf_25"/>
    <property type="match status" value="1"/>
</dbReference>
<keyword evidence="4" id="KW-1185">Reference proteome</keyword>
<gene>
    <name evidence="3" type="ORF">DAERI_260008</name>
</gene>
<dbReference type="EMBL" id="BFAG01000026">
    <property type="protein sequence ID" value="GBF08196.1"/>
    <property type="molecule type" value="Genomic_DNA"/>
</dbReference>
<dbReference type="AlphaFoldDB" id="A0A2I9DB64"/>
<reference evidence="4" key="1">
    <citation type="submission" date="2018-01" db="EMBL/GenBank/DDBJ databases">
        <title>Draft Genome Sequence of the Radioresistant Bacterium Deinococcus aerius TR0125, Isolated from the Higher Atmosphere above Japan.</title>
        <authorList>
            <person name="Satoh K."/>
            <person name="Arai H."/>
            <person name="Sanzen T."/>
            <person name="Kawaguchi Y."/>
            <person name="Hayashi H."/>
            <person name="Yokobori S."/>
            <person name="Yamagishi A."/>
            <person name="Oono Y."/>
            <person name="Narumi I."/>
        </authorList>
    </citation>
    <scope>NUCLEOTIDE SEQUENCE [LARGE SCALE GENOMIC DNA]</scope>
    <source>
        <strain evidence="4">TR0125</strain>
    </source>
</reference>
<dbReference type="InterPro" id="IPR041698">
    <property type="entry name" value="Methyltransf_25"/>
</dbReference>
<organism evidence="3 4">
    <name type="scientific">Deinococcus aerius</name>
    <dbReference type="NCBI Taxonomy" id="200253"/>
    <lineage>
        <taxon>Bacteria</taxon>
        <taxon>Thermotogati</taxon>
        <taxon>Deinococcota</taxon>
        <taxon>Deinococci</taxon>
        <taxon>Deinococcales</taxon>
        <taxon>Deinococcaceae</taxon>
        <taxon>Deinococcus</taxon>
    </lineage>
</organism>
<proteinExistence type="predicted"/>
<dbReference type="OrthoDB" id="9804312at2"/>
<name>A0A2I9DB64_9DEIO</name>
<dbReference type="PANTHER" id="PTHR43861">
    <property type="entry name" value="TRANS-ACONITATE 2-METHYLTRANSFERASE-RELATED"/>
    <property type="match status" value="1"/>
</dbReference>
<evidence type="ECO:0000313" key="3">
    <source>
        <dbReference type="EMBL" id="GBF08196.1"/>
    </source>
</evidence>
<dbReference type="Gene3D" id="3.40.50.150">
    <property type="entry name" value="Vaccinia Virus protein VP39"/>
    <property type="match status" value="1"/>
</dbReference>
<evidence type="ECO:0000313" key="4">
    <source>
        <dbReference type="Proteomes" id="UP000236569"/>
    </source>
</evidence>
<sequence>MHNAEFHHPRLVQVYDAQCRWGADDDFFLSLAEGISHARILDLGCGTGRLTVALASAGHAVTGLDPAHASLQAAQRKPGAEKVTWIAGKAADAPTAAFDLALMTSHVAQFLMGDGEWADALANLHRALAPGGRLVFDTRDPQNRVWEVWAADPSKDHYRLPDESGVEVWTEVTKVEEGEPSGPLVTFVHHYTFTDSPEELLSRSTLCFRPEKTLRSSLEAAGFEIEHIFGGWHREPAGQGDGELIVVARAK</sequence>
<dbReference type="Proteomes" id="UP000236569">
    <property type="component" value="Unassembled WGS sequence"/>
</dbReference>
<dbReference type="GO" id="GO:0032259">
    <property type="term" value="P:methylation"/>
    <property type="evidence" value="ECO:0007669"/>
    <property type="project" value="UniProtKB-KW"/>
</dbReference>
<evidence type="ECO:0000259" key="2">
    <source>
        <dbReference type="Pfam" id="PF13649"/>
    </source>
</evidence>
<accession>A0A2I9DB64</accession>
<dbReference type="InterPro" id="IPR029063">
    <property type="entry name" value="SAM-dependent_MTases_sf"/>
</dbReference>
<evidence type="ECO:0000256" key="1">
    <source>
        <dbReference type="ARBA" id="ARBA00022679"/>
    </source>
</evidence>
<keyword evidence="1 3" id="KW-0808">Transferase</keyword>
<protein>
    <submittedName>
        <fullName evidence="3">Methyltransferase type 11</fullName>
    </submittedName>
</protein>
<dbReference type="SUPFAM" id="SSF53335">
    <property type="entry name" value="S-adenosyl-L-methionine-dependent methyltransferases"/>
    <property type="match status" value="1"/>
</dbReference>